<dbReference type="Gene3D" id="6.10.140.1620">
    <property type="match status" value="1"/>
</dbReference>
<comment type="caution">
    <text evidence="4">The sequence shown here is derived from an EMBL/GenBank/DDBJ whole genome shotgun (WGS) entry which is preliminary data.</text>
</comment>
<accession>A0AA87ZGP4</accession>
<evidence type="ECO:0000313" key="4">
    <source>
        <dbReference type="EMBL" id="GMN31455.1"/>
    </source>
</evidence>
<evidence type="ECO:0000313" key="5">
    <source>
        <dbReference type="Proteomes" id="UP001187192"/>
    </source>
</evidence>
<feature type="region of interest" description="Disordered" evidence="3">
    <location>
        <begin position="172"/>
        <end position="212"/>
    </location>
</feature>
<dbReference type="AlphaFoldDB" id="A0AA87ZGP4"/>
<sequence>MESVAFTSSASALQPLHHDELFMQQRILFSESLNDLKNLRKQLYSAAEYFESSYSKGDQKQIVVETLKDYTIKALINTVDHLGSMAEKVNNFVDEKIVEVAGIDLKICCIQQRHISYQYFNDRSGGANKNAVAWSDLVNHSVEDDWFQLDNERQEPPLNPFPVMRPGSLVKRSTTINSSSSKQRYPTEPWRSVSMSIHPERGRTKSPEQHSGLNRRILKALVSMRKYNKDAKLNKYFNEN</sequence>
<proteinExistence type="inferred from homology"/>
<comment type="function">
    <text evidence="2">Involved in regulation of actin and microtubule organization. Part of a WAVE complex that activates the Arp2/3 complex.</text>
</comment>
<keyword evidence="5" id="KW-1185">Reference proteome</keyword>
<name>A0AA87ZGP4_FICCA</name>
<dbReference type="PANTHER" id="PTHR10460">
    <property type="entry name" value="ABL INTERACTOR FAMILY MEMBER"/>
    <property type="match status" value="1"/>
</dbReference>
<organism evidence="4 5">
    <name type="scientific">Ficus carica</name>
    <name type="common">Common fig</name>
    <dbReference type="NCBI Taxonomy" id="3494"/>
    <lineage>
        <taxon>Eukaryota</taxon>
        <taxon>Viridiplantae</taxon>
        <taxon>Streptophyta</taxon>
        <taxon>Embryophyta</taxon>
        <taxon>Tracheophyta</taxon>
        <taxon>Spermatophyta</taxon>
        <taxon>Magnoliopsida</taxon>
        <taxon>eudicotyledons</taxon>
        <taxon>Gunneridae</taxon>
        <taxon>Pentapetalae</taxon>
        <taxon>rosids</taxon>
        <taxon>fabids</taxon>
        <taxon>Rosales</taxon>
        <taxon>Moraceae</taxon>
        <taxon>Ficeae</taxon>
        <taxon>Ficus</taxon>
    </lineage>
</organism>
<feature type="compositionally biased region" description="Polar residues" evidence="3">
    <location>
        <begin position="172"/>
        <end position="184"/>
    </location>
</feature>
<dbReference type="InterPro" id="IPR028457">
    <property type="entry name" value="ABI"/>
</dbReference>
<comment type="similarity">
    <text evidence="1">Belongs to the ABI family.</text>
</comment>
<evidence type="ECO:0000256" key="1">
    <source>
        <dbReference type="ARBA" id="ARBA00010020"/>
    </source>
</evidence>
<reference evidence="4" key="1">
    <citation type="submission" date="2023-07" db="EMBL/GenBank/DDBJ databases">
        <title>draft genome sequence of fig (Ficus carica).</title>
        <authorList>
            <person name="Takahashi T."/>
            <person name="Nishimura K."/>
        </authorList>
    </citation>
    <scope>NUCLEOTIDE SEQUENCE</scope>
</reference>
<evidence type="ECO:0000256" key="3">
    <source>
        <dbReference type="SAM" id="MobiDB-lite"/>
    </source>
</evidence>
<gene>
    <name evidence="4" type="ORF">TIFTF001_003264</name>
</gene>
<feature type="compositionally biased region" description="Basic and acidic residues" evidence="3">
    <location>
        <begin position="198"/>
        <end position="208"/>
    </location>
</feature>
<dbReference type="PANTHER" id="PTHR10460:SF10">
    <property type="entry name" value="PROTEIN ABIL3"/>
    <property type="match status" value="1"/>
</dbReference>
<dbReference type="EMBL" id="BTGU01000003">
    <property type="protein sequence ID" value="GMN31455.1"/>
    <property type="molecule type" value="Genomic_DNA"/>
</dbReference>
<evidence type="ECO:0000256" key="2">
    <source>
        <dbReference type="ARBA" id="ARBA00025223"/>
    </source>
</evidence>
<dbReference type="Proteomes" id="UP001187192">
    <property type="component" value="Unassembled WGS sequence"/>
</dbReference>
<protein>
    <submittedName>
        <fullName evidence="4">Uncharacterized protein</fullName>
    </submittedName>
</protein>